<evidence type="ECO:0000313" key="2">
    <source>
        <dbReference type="Proteomes" id="UP000838412"/>
    </source>
</evidence>
<dbReference type="Proteomes" id="UP000838412">
    <property type="component" value="Chromosome 10"/>
</dbReference>
<dbReference type="AlphaFoldDB" id="A0A8J9VJH0"/>
<dbReference type="PANTHER" id="PTHR35842:SF1">
    <property type="entry name" value="SI:CH211-67E16.11"/>
    <property type="match status" value="1"/>
</dbReference>
<dbReference type="OrthoDB" id="6132489at2759"/>
<dbReference type="EMBL" id="OV696695">
    <property type="protein sequence ID" value="CAH1238913.1"/>
    <property type="molecule type" value="Genomic_DNA"/>
</dbReference>
<sequence length="516" mass="58613">MDVVRYLQFGLLLCTGTVHLPTVTSLIDPRLDWHTPSEQDLRQVRWAMAAYHYMHNLVCEAVFFTTERECRTLVSIPRSSVHLYMTEPAERGSGGYLAVLPDGGLARAGRHNAVIALDPYPKASFGHLVLVFFLDTNVAASKCASQSGVYLGDRECLTLSLKNRCRNALQRNLRRRNFARRCEINFLPKVRLVNDAEKKQQLRCLDHIDGFAACPPQPDIVRYEIPRCELTENTRRCEKFRKGEGALRGFCRPWETCDRAVIVGSGWNPQVGRDQQREAAVKAWYGMLRRYGFKRSSITTFYGSDGDIDLGESPVEAYPATHKLSIRNFIVNTCRHPTCVETLVIYLNSPATNDDEMLLWDKDGDGQASKSESYKVSEFLEDIENCLARRVFVFVDQSYSGSFVDKLRASRRHTNVAVFVSSKANEYSWNTEFTMRWVNASHTECIGRIHKFSRYWISSQVDMAEGAPGVVNTTIFGAPCDVIPPYSDHELKHGYMGCQTLPTAYWLLKWFGTSST</sequence>
<organism evidence="1 2">
    <name type="scientific">Branchiostoma lanceolatum</name>
    <name type="common">Common lancelet</name>
    <name type="synonym">Amphioxus lanceolatum</name>
    <dbReference type="NCBI Taxonomy" id="7740"/>
    <lineage>
        <taxon>Eukaryota</taxon>
        <taxon>Metazoa</taxon>
        <taxon>Chordata</taxon>
        <taxon>Cephalochordata</taxon>
        <taxon>Leptocardii</taxon>
        <taxon>Amphioxiformes</taxon>
        <taxon>Branchiostomatidae</taxon>
        <taxon>Branchiostoma</taxon>
    </lineage>
</organism>
<keyword evidence="2" id="KW-1185">Reference proteome</keyword>
<reference evidence="1" key="1">
    <citation type="submission" date="2022-01" db="EMBL/GenBank/DDBJ databases">
        <authorList>
            <person name="Braso-Vives M."/>
        </authorList>
    </citation>
    <scope>NUCLEOTIDE SEQUENCE</scope>
</reference>
<dbReference type="PANTHER" id="PTHR35842">
    <property type="entry name" value="SI:CH211-67E16.11"/>
    <property type="match status" value="1"/>
</dbReference>
<accession>A0A8J9VJH0</accession>
<name>A0A8J9VJH0_BRALA</name>
<evidence type="ECO:0000313" key="1">
    <source>
        <dbReference type="EMBL" id="CAH1238913.1"/>
    </source>
</evidence>
<proteinExistence type="predicted"/>
<gene>
    <name evidence="1" type="primary">Hypp5667</name>
    <name evidence="1" type="ORF">BLAG_LOCUS3343</name>
</gene>
<protein>
    <submittedName>
        <fullName evidence="1">Hypp5667 protein</fullName>
    </submittedName>
</protein>